<evidence type="ECO:0000313" key="3">
    <source>
        <dbReference type="WBParaSite" id="Minc3s00786g17346"/>
    </source>
</evidence>
<feature type="region of interest" description="Disordered" evidence="1">
    <location>
        <begin position="289"/>
        <end position="327"/>
    </location>
</feature>
<sequence>MVRFSLSNRIEPYQGATVSTILNKVIARWYIGLAVHRGVPLFFPLEYIYKLQKMVKPKTYDEYEAQKAVNSAIDDTSIEDDFVDQYFEAALEVLTGKVQERSAASNHNLDLKKLEALLKLARKKLDVQPSKENKSPKKSNESNNDEMENPTTSSSLTEKPKSPEKTRKPGRPPKRKNEEEEVPKKREKKNKKSDNNVTVRKKRRKITEVLQEEAREQVFRGSKDADSEALALALKVLPPTLSPVKTRSKTLSSVNSLKALTWKDQRDYSPTTTVSSSALVLYKKDESKKKDDLTETRINTRSKTNAPSTSEALGPSQKPITISNKAIPLPDAPKGNVTNVNHDAVGVTKSVRFHSKQIPTNPRWHEFPTVMEEAIDQVLNSHTLKTGNQIEMRSGILDIILFGVTAVKASNDRKLGVGSVRKYCRDVKVLLESVLGNAVADEEFFENLDDRENITIAELKEAIKEYKKENIIDATTTNAKQVKKTDLDKSKSLLKKRPPPIQANKGKGDYPQQQKRQRQDDSSVDTIIIPPPPNNVVAITPRRNSLPTLNDQQNKHQGMPPINWGRIKPTAKTTNKQINNNQNQFDNCESSNGKSLMISFHNNSPMLLSGPNIERKPLKGTKEQLKKEIRDFLSEKYSGGSVDQFADILSTYISADSTIKKMMTNFDIPIELFRSGYILMSRFFKVEEAEVIDK</sequence>
<reference evidence="3" key="1">
    <citation type="submission" date="2022-11" db="UniProtKB">
        <authorList>
            <consortium name="WormBaseParasite"/>
        </authorList>
    </citation>
    <scope>IDENTIFICATION</scope>
</reference>
<feature type="region of interest" description="Disordered" evidence="1">
    <location>
        <begin position="482"/>
        <end position="540"/>
    </location>
</feature>
<dbReference type="Proteomes" id="UP000887563">
    <property type="component" value="Unplaced"/>
</dbReference>
<proteinExistence type="predicted"/>
<feature type="compositionally biased region" description="Polar residues" evidence="1">
    <location>
        <begin position="545"/>
        <end position="556"/>
    </location>
</feature>
<feature type="region of interest" description="Disordered" evidence="1">
    <location>
        <begin position="545"/>
        <end position="564"/>
    </location>
</feature>
<organism evidence="2 3">
    <name type="scientific">Meloidogyne incognita</name>
    <name type="common">Southern root-knot nematode worm</name>
    <name type="synonym">Oxyuris incognita</name>
    <dbReference type="NCBI Taxonomy" id="6306"/>
    <lineage>
        <taxon>Eukaryota</taxon>
        <taxon>Metazoa</taxon>
        <taxon>Ecdysozoa</taxon>
        <taxon>Nematoda</taxon>
        <taxon>Chromadorea</taxon>
        <taxon>Rhabditida</taxon>
        <taxon>Tylenchina</taxon>
        <taxon>Tylenchomorpha</taxon>
        <taxon>Tylenchoidea</taxon>
        <taxon>Meloidogynidae</taxon>
        <taxon>Meloidogyninae</taxon>
        <taxon>Meloidogyne</taxon>
        <taxon>Meloidogyne incognita group</taxon>
    </lineage>
</organism>
<feature type="compositionally biased region" description="Polar residues" evidence="1">
    <location>
        <begin position="296"/>
        <end position="311"/>
    </location>
</feature>
<evidence type="ECO:0000256" key="1">
    <source>
        <dbReference type="SAM" id="MobiDB-lite"/>
    </source>
</evidence>
<feature type="compositionally biased region" description="Basic and acidic residues" evidence="1">
    <location>
        <begin position="158"/>
        <end position="167"/>
    </location>
</feature>
<accession>A0A914LRA9</accession>
<evidence type="ECO:0000313" key="2">
    <source>
        <dbReference type="Proteomes" id="UP000887563"/>
    </source>
</evidence>
<dbReference type="AlphaFoldDB" id="A0A914LRA9"/>
<feature type="compositionally biased region" description="Basic and acidic residues" evidence="1">
    <location>
        <begin position="175"/>
        <end position="184"/>
    </location>
</feature>
<feature type="compositionally biased region" description="Basic and acidic residues" evidence="1">
    <location>
        <begin position="125"/>
        <end position="140"/>
    </location>
</feature>
<name>A0A914LRA9_MELIC</name>
<protein>
    <submittedName>
        <fullName evidence="3">Uncharacterized protein</fullName>
    </submittedName>
</protein>
<feature type="region of interest" description="Disordered" evidence="1">
    <location>
        <begin position="125"/>
        <end position="200"/>
    </location>
</feature>
<dbReference type="WBParaSite" id="Minc3s00786g17346">
    <property type="protein sequence ID" value="Minc3s00786g17346"/>
    <property type="gene ID" value="Minc3s00786g17346"/>
</dbReference>
<keyword evidence="2" id="KW-1185">Reference proteome</keyword>